<gene>
    <name evidence="3" type="ORF">BDK51DRAFT_49684</name>
</gene>
<evidence type="ECO:0000256" key="1">
    <source>
        <dbReference type="SAM" id="MobiDB-lite"/>
    </source>
</evidence>
<protein>
    <submittedName>
        <fullName evidence="3">Uncharacterized protein</fullName>
    </submittedName>
</protein>
<evidence type="ECO:0000313" key="3">
    <source>
        <dbReference type="EMBL" id="RKO83778.1"/>
    </source>
</evidence>
<dbReference type="Proteomes" id="UP000269721">
    <property type="component" value="Unassembled WGS sequence"/>
</dbReference>
<evidence type="ECO:0000256" key="2">
    <source>
        <dbReference type="SAM" id="Phobius"/>
    </source>
</evidence>
<sequence length="243" mass="25750">MTSAAEKRTSAQTSITASPPAPTESPGQTNRHLACSPKLAASGPNPTKPHFHNFFSTSFHSVALLICTAHKDSRGSTACSVSVFTTSGQIFIDQNPPKFAAAHRRPASPFVLLPHPTLARRLPSGQSSSPCPEMSRPEMTAPPKPATTSAEAEVQPEPDPAATVLNIDPAVSDPARPARLVLYKRRYGVAAAVFLANVASAGCWSTYAAVTDTAQVHFQTSSFGVNWCVCLAGWRREGLGRSE</sequence>
<keyword evidence="2" id="KW-1133">Transmembrane helix</keyword>
<keyword evidence="2" id="KW-0812">Transmembrane</keyword>
<dbReference type="EMBL" id="ML000853">
    <property type="protein sequence ID" value="RKO83778.1"/>
    <property type="molecule type" value="Genomic_DNA"/>
</dbReference>
<proteinExistence type="predicted"/>
<feature type="transmembrane region" description="Helical" evidence="2">
    <location>
        <begin position="187"/>
        <end position="210"/>
    </location>
</feature>
<organism evidence="3 4">
    <name type="scientific">Blyttiomyces helicus</name>
    <dbReference type="NCBI Taxonomy" id="388810"/>
    <lineage>
        <taxon>Eukaryota</taxon>
        <taxon>Fungi</taxon>
        <taxon>Fungi incertae sedis</taxon>
        <taxon>Chytridiomycota</taxon>
        <taxon>Chytridiomycota incertae sedis</taxon>
        <taxon>Chytridiomycetes</taxon>
        <taxon>Chytridiomycetes incertae sedis</taxon>
        <taxon>Blyttiomyces</taxon>
    </lineage>
</organism>
<keyword evidence="2" id="KW-0472">Membrane</keyword>
<name>A0A4P9VZI0_9FUNG</name>
<accession>A0A4P9VZI0</accession>
<dbReference type="AlphaFoldDB" id="A0A4P9VZI0"/>
<keyword evidence="4" id="KW-1185">Reference proteome</keyword>
<feature type="region of interest" description="Disordered" evidence="1">
    <location>
        <begin position="1"/>
        <end position="43"/>
    </location>
</feature>
<evidence type="ECO:0000313" key="4">
    <source>
        <dbReference type="Proteomes" id="UP000269721"/>
    </source>
</evidence>
<reference evidence="4" key="1">
    <citation type="journal article" date="2018" name="Nat. Microbiol.">
        <title>Leveraging single-cell genomics to expand the fungal tree of life.</title>
        <authorList>
            <person name="Ahrendt S.R."/>
            <person name="Quandt C.A."/>
            <person name="Ciobanu D."/>
            <person name="Clum A."/>
            <person name="Salamov A."/>
            <person name="Andreopoulos B."/>
            <person name="Cheng J.F."/>
            <person name="Woyke T."/>
            <person name="Pelin A."/>
            <person name="Henrissat B."/>
            <person name="Reynolds N.K."/>
            <person name="Benny G.L."/>
            <person name="Smith M.E."/>
            <person name="James T.Y."/>
            <person name="Grigoriev I.V."/>
        </authorList>
    </citation>
    <scope>NUCLEOTIDE SEQUENCE [LARGE SCALE GENOMIC DNA]</scope>
</reference>
<feature type="region of interest" description="Disordered" evidence="1">
    <location>
        <begin position="119"/>
        <end position="155"/>
    </location>
</feature>